<accession>A0A2W2BL75</accession>
<dbReference type="Gene3D" id="1.20.1530.20">
    <property type="match status" value="2"/>
</dbReference>
<evidence type="ECO:0000256" key="6">
    <source>
        <dbReference type="ARBA" id="ARBA00022989"/>
    </source>
</evidence>
<name>A0A2W2BL75_9HYPH</name>
<evidence type="ECO:0000256" key="8">
    <source>
        <dbReference type="SAM" id="Phobius"/>
    </source>
</evidence>
<evidence type="ECO:0000256" key="2">
    <source>
        <dbReference type="ARBA" id="ARBA00010145"/>
    </source>
</evidence>
<dbReference type="Pfam" id="PF03547">
    <property type="entry name" value="Mem_trans"/>
    <property type="match status" value="1"/>
</dbReference>
<proteinExistence type="inferred from homology"/>
<evidence type="ECO:0000256" key="7">
    <source>
        <dbReference type="ARBA" id="ARBA00023136"/>
    </source>
</evidence>
<evidence type="ECO:0000256" key="3">
    <source>
        <dbReference type="ARBA" id="ARBA00022448"/>
    </source>
</evidence>
<feature type="transmembrane region" description="Helical" evidence="8">
    <location>
        <begin position="34"/>
        <end position="57"/>
    </location>
</feature>
<protein>
    <submittedName>
        <fullName evidence="9">AEC family transporter</fullName>
    </submittedName>
</protein>
<keyword evidence="5 8" id="KW-0812">Transmembrane</keyword>
<comment type="caution">
    <text evidence="9">The sequence shown here is derived from an EMBL/GenBank/DDBJ whole genome shotgun (WGS) entry which is preliminary data.</text>
</comment>
<keyword evidence="7 8" id="KW-0472">Membrane</keyword>
<reference evidence="10" key="1">
    <citation type="submission" date="2018-06" db="EMBL/GenBank/DDBJ databases">
        <title>Aestuariibacter litoralis strain KCTC 52945T.</title>
        <authorList>
            <person name="Li X."/>
            <person name="Salam N."/>
            <person name="Li J.-L."/>
            <person name="Chen Y.-M."/>
            <person name="Yang Z.-W."/>
            <person name="Zhang L.-Y."/>
            <person name="Han M.-X."/>
            <person name="Xiao M."/>
            <person name="Li W.-J."/>
        </authorList>
    </citation>
    <scope>NUCLEOTIDE SEQUENCE [LARGE SCALE GENOMIC DNA]</scope>
    <source>
        <strain evidence="10">KCTC 52945</strain>
    </source>
</reference>
<feature type="transmembrane region" description="Helical" evidence="8">
    <location>
        <begin position="127"/>
        <end position="148"/>
    </location>
</feature>
<comment type="similarity">
    <text evidence="2">Belongs to the auxin efflux carrier (TC 2.A.69) family.</text>
</comment>
<sequence>MSDILNLAMPFFGLILLGVFAARRWDVGEQGLAWLNIFLVYFALPALIFLVVSAAPFEQLVNWPFVTATTAVTLAAFVSVMTLSRLLFGTEFRTAVLQGTSGSYGNVGYMGLPLAVAFFGPEAAVPAALVFCFDCALQFVLTAFLVTLANEREEEAHWGAVAWRIAKQVATHPFIIATVVGIIGSALQFKAPGALGTMLDMLMKAAGPTALFALGVTVGLRRFAGVGPALVLVAGMKVVVQPVLAFIVVGLVPGTPALWLHVAVMMAALPTASNAFILASQYRSYVEGASTAVIVTTALSAVIIPVLIYAINSGALP</sequence>
<dbReference type="GO" id="GO:0055085">
    <property type="term" value="P:transmembrane transport"/>
    <property type="evidence" value="ECO:0007669"/>
    <property type="project" value="InterPro"/>
</dbReference>
<evidence type="ECO:0000313" key="10">
    <source>
        <dbReference type="Proteomes" id="UP000248795"/>
    </source>
</evidence>
<comment type="subcellular location">
    <subcellularLocation>
        <location evidence="1">Cell membrane</location>
        <topology evidence="1">Multi-pass membrane protein</topology>
    </subcellularLocation>
</comment>
<feature type="transmembrane region" description="Helical" evidence="8">
    <location>
        <begin position="258"/>
        <end position="279"/>
    </location>
</feature>
<dbReference type="EMBL" id="QKVK01000004">
    <property type="protein sequence ID" value="PZF77009.1"/>
    <property type="molecule type" value="Genomic_DNA"/>
</dbReference>
<organism evidence="9 10">
    <name type="scientific">Aestuariivirga litoralis</name>
    <dbReference type="NCBI Taxonomy" id="2650924"/>
    <lineage>
        <taxon>Bacteria</taxon>
        <taxon>Pseudomonadati</taxon>
        <taxon>Pseudomonadota</taxon>
        <taxon>Alphaproteobacteria</taxon>
        <taxon>Hyphomicrobiales</taxon>
        <taxon>Aestuariivirgaceae</taxon>
        <taxon>Aestuariivirga</taxon>
    </lineage>
</organism>
<dbReference type="InterPro" id="IPR038770">
    <property type="entry name" value="Na+/solute_symporter_sf"/>
</dbReference>
<gene>
    <name evidence="9" type="ORF">DK847_11225</name>
</gene>
<dbReference type="RefSeq" id="WP_111198587.1">
    <property type="nucleotide sequence ID" value="NZ_QKVK01000004.1"/>
</dbReference>
<dbReference type="PANTHER" id="PTHR36838:SF1">
    <property type="entry name" value="SLR1864 PROTEIN"/>
    <property type="match status" value="1"/>
</dbReference>
<dbReference type="PANTHER" id="PTHR36838">
    <property type="entry name" value="AUXIN EFFLUX CARRIER FAMILY PROTEIN"/>
    <property type="match status" value="1"/>
</dbReference>
<dbReference type="AlphaFoldDB" id="A0A2W2BL75"/>
<feature type="transmembrane region" description="Helical" evidence="8">
    <location>
        <begin position="229"/>
        <end position="252"/>
    </location>
</feature>
<keyword evidence="10" id="KW-1185">Reference proteome</keyword>
<evidence type="ECO:0000313" key="9">
    <source>
        <dbReference type="EMBL" id="PZF77009.1"/>
    </source>
</evidence>
<feature type="transmembrane region" description="Helical" evidence="8">
    <location>
        <begin position="169"/>
        <end position="189"/>
    </location>
</feature>
<evidence type="ECO:0000256" key="4">
    <source>
        <dbReference type="ARBA" id="ARBA00022475"/>
    </source>
</evidence>
<feature type="transmembrane region" description="Helical" evidence="8">
    <location>
        <begin position="104"/>
        <end position="121"/>
    </location>
</feature>
<keyword evidence="3" id="KW-0813">Transport</keyword>
<dbReference type="GO" id="GO:0005886">
    <property type="term" value="C:plasma membrane"/>
    <property type="evidence" value="ECO:0007669"/>
    <property type="project" value="UniProtKB-SubCell"/>
</dbReference>
<dbReference type="InterPro" id="IPR004776">
    <property type="entry name" value="Mem_transp_PIN-like"/>
</dbReference>
<evidence type="ECO:0000256" key="5">
    <source>
        <dbReference type="ARBA" id="ARBA00022692"/>
    </source>
</evidence>
<feature type="transmembrane region" description="Helical" evidence="8">
    <location>
        <begin position="291"/>
        <end position="311"/>
    </location>
</feature>
<feature type="transmembrane region" description="Helical" evidence="8">
    <location>
        <begin position="201"/>
        <end position="220"/>
    </location>
</feature>
<keyword evidence="4" id="KW-1003">Cell membrane</keyword>
<evidence type="ECO:0000256" key="1">
    <source>
        <dbReference type="ARBA" id="ARBA00004651"/>
    </source>
</evidence>
<feature type="transmembrane region" description="Helical" evidence="8">
    <location>
        <begin position="6"/>
        <end position="22"/>
    </location>
</feature>
<dbReference type="Proteomes" id="UP000248795">
    <property type="component" value="Unassembled WGS sequence"/>
</dbReference>
<keyword evidence="6 8" id="KW-1133">Transmembrane helix</keyword>
<feature type="transmembrane region" description="Helical" evidence="8">
    <location>
        <begin position="63"/>
        <end position="83"/>
    </location>
</feature>